<dbReference type="Gene3D" id="3.10.129.10">
    <property type="entry name" value="Hotdog Thioesterase"/>
    <property type="match status" value="2"/>
</dbReference>
<dbReference type="PANTHER" id="PTHR11049">
    <property type="entry name" value="ACYL COENZYME A THIOESTER HYDROLASE"/>
    <property type="match status" value="1"/>
</dbReference>
<dbReference type="InterPro" id="IPR006683">
    <property type="entry name" value="Thioestr_dom"/>
</dbReference>
<dbReference type="RefSeq" id="WP_054838562.1">
    <property type="nucleotide sequence ID" value="NZ_BBBY01000012.1"/>
</dbReference>
<keyword evidence="1" id="KW-0378">Hydrolase</keyword>
<protein>
    <submittedName>
        <fullName evidence="3">Acyl-CoA thioesterase</fullName>
    </submittedName>
</protein>
<dbReference type="OrthoDB" id="15030at2157"/>
<evidence type="ECO:0000259" key="2">
    <source>
        <dbReference type="PROSITE" id="PS51770"/>
    </source>
</evidence>
<keyword evidence="4" id="KW-1185">Reference proteome</keyword>
<dbReference type="GO" id="GO:0052816">
    <property type="term" value="F:long-chain fatty acyl-CoA hydrolase activity"/>
    <property type="evidence" value="ECO:0007669"/>
    <property type="project" value="TreeGrafter"/>
</dbReference>
<dbReference type="SUPFAM" id="SSF54637">
    <property type="entry name" value="Thioesterase/thiol ester dehydrase-isomerase"/>
    <property type="match status" value="2"/>
</dbReference>
<name>A0A6A9QS66_SULME</name>
<gene>
    <name evidence="3" type="ORF">GC250_04065</name>
</gene>
<dbReference type="GO" id="GO:0006637">
    <property type="term" value="P:acyl-CoA metabolic process"/>
    <property type="evidence" value="ECO:0007669"/>
    <property type="project" value="TreeGrafter"/>
</dbReference>
<evidence type="ECO:0000313" key="3">
    <source>
        <dbReference type="EMBL" id="MUN28633.1"/>
    </source>
</evidence>
<comment type="caution">
    <text evidence="3">The sequence shown here is derived from an EMBL/GenBank/DDBJ whole genome shotgun (WGS) entry which is preliminary data.</text>
</comment>
<sequence length="311" mass="35409">MYKLETFYNVFPWHTNHFGSLHGGIYMNWLVDTAGLLMSSVSKGNYLLASVDYIFLIKPARIGDIVRVIAEVTGIWNTSVEVRVKGCISKGGTEKEELGAFSYMTLVATDEHNRPRQIDLKDKFVNDEESERRKEKRLQRRKEVLSDQEDLLTDMTFSRSYTRTIYPEHAFGNGILYAGKMYTMLDEAMAIIAKMYSKGNVFTVSTGSADFLTPVKVGDILEIQSAVEYTGNTSLDVGGKVFAIDYFEGKKRLVTNTVFSFVAIDDNNKPRSIRKIEPSSEKEKSRFELRLKEREDRIRTSKAIQSTFNCS</sequence>
<dbReference type="AlphaFoldDB" id="A0A6A9QS66"/>
<dbReference type="CDD" id="cd03442">
    <property type="entry name" value="BFIT_BACH"/>
    <property type="match status" value="2"/>
</dbReference>
<dbReference type="InterPro" id="IPR040170">
    <property type="entry name" value="Cytosol_ACT"/>
</dbReference>
<dbReference type="EMBL" id="WGGD01000005">
    <property type="protein sequence ID" value="MUN28633.1"/>
    <property type="molecule type" value="Genomic_DNA"/>
</dbReference>
<dbReference type="InterPro" id="IPR033120">
    <property type="entry name" value="HOTDOG_ACOT"/>
</dbReference>
<dbReference type="GO" id="GO:0005737">
    <property type="term" value="C:cytoplasm"/>
    <property type="evidence" value="ECO:0007669"/>
    <property type="project" value="TreeGrafter"/>
</dbReference>
<evidence type="ECO:0000313" key="4">
    <source>
        <dbReference type="Proteomes" id="UP000470772"/>
    </source>
</evidence>
<dbReference type="Proteomes" id="UP000470772">
    <property type="component" value="Unassembled WGS sequence"/>
</dbReference>
<feature type="domain" description="HotDog ACOT-type" evidence="2">
    <location>
        <begin position="155"/>
        <end position="267"/>
    </location>
</feature>
<organism evidence="3 4">
    <name type="scientific">Sulfuracidifex metallicus DSM 6482 = JCM 9184</name>
    <dbReference type="NCBI Taxonomy" id="523847"/>
    <lineage>
        <taxon>Archaea</taxon>
        <taxon>Thermoproteota</taxon>
        <taxon>Thermoprotei</taxon>
        <taxon>Sulfolobales</taxon>
        <taxon>Sulfolobaceae</taxon>
        <taxon>Sulfuracidifex</taxon>
    </lineage>
</organism>
<feature type="domain" description="HotDog ACOT-type" evidence="2">
    <location>
        <begin position="1"/>
        <end position="112"/>
    </location>
</feature>
<proteinExistence type="predicted"/>
<dbReference type="PROSITE" id="PS51770">
    <property type="entry name" value="HOTDOG_ACOT"/>
    <property type="match status" value="2"/>
</dbReference>
<reference evidence="3 4" key="1">
    <citation type="submission" date="2019-10" db="EMBL/GenBank/DDBJ databases">
        <title>Sequencing and Assembly of Multiple Reported Metal-Biooxidizing Members of the Extremely Thermoacidophilic Archaeal Family Sulfolobaceae.</title>
        <authorList>
            <person name="Counts J.A."/>
            <person name="Kelly R.M."/>
        </authorList>
    </citation>
    <scope>NUCLEOTIDE SEQUENCE [LARGE SCALE GENOMIC DNA]</scope>
    <source>
        <strain evidence="3 4">DSM 6482</strain>
    </source>
</reference>
<dbReference type="InterPro" id="IPR029069">
    <property type="entry name" value="HotDog_dom_sf"/>
</dbReference>
<dbReference type="Pfam" id="PF03061">
    <property type="entry name" value="4HBT"/>
    <property type="match status" value="2"/>
</dbReference>
<evidence type="ECO:0000256" key="1">
    <source>
        <dbReference type="ARBA" id="ARBA00022801"/>
    </source>
</evidence>
<accession>A0A6A9QS66</accession>